<keyword evidence="4" id="KW-1185">Reference proteome</keyword>
<dbReference type="OrthoDB" id="5194208at2"/>
<protein>
    <submittedName>
        <fullName evidence="3">Uncharacterized protein</fullName>
    </submittedName>
</protein>
<proteinExistence type="predicted"/>
<feature type="compositionally biased region" description="Pro residues" evidence="1">
    <location>
        <begin position="223"/>
        <end position="235"/>
    </location>
</feature>
<evidence type="ECO:0000313" key="3">
    <source>
        <dbReference type="EMBL" id="TDW17875.1"/>
    </source>
</evidence>
<dbReference type="Proteomes" id="UP000295447">
    <property type="component" value="Unassembled WGS sequence"/>
</dbReference>
<sequence length="235" mass="25791">MVPSGLAALLVVLALVPGWYYIRLTSRLRARTKTTGLQELLEFVSVGALTTGTAVLIVVLLPHRWHPWTLDVDRWTSGGATYLRAHPRNAGWSVVTVLLLALVIATLLYAVQRLWKGSEFRPDGNVWVYSLGTRPKGMYPWVAVQLQNGQLVEGVLHSYTIEDLGSDRDIALRRPIRVSAGGFSIPEWLGLDRFIVSRDKIDYISVTHLPEEPKAPEAAGKPAAPPPTATPAPSS</sequence>
<gene>
    <name evidence="3" type="ORF">EV650_4453</name>
</gene>
<feature type="region of interest" description="Disordered" evidence="1">
    <location>
        <begin position="212"/>
        <end position="235"/>
    </location>
</feature>
<dbReference type="RefSeq" id="WP_134120937.1">
    <property type="nucleotide sequence ID" value="NZ_SODF01000002.1"/>
</dbReference>
<keyword evidence="2" id="KW-1133">Transmembrane helix</keyword>
<comment type="caution">
    <text evidence="3">The sequence shown here is derived from an EMBL/GenBank/DDBJ whole genome shotgun (WGS) entry which is preliminary data.</text>
</comment>
<organism evidence="3 4">
    <name type="scientific">Kribbella kalugense</name>
    <dbReference type="NCBI Taxonomy" id="2512221"/>
    <lineage>
        <taxon>Bacteria</taxon>
        <taxon>Bacillati</taxon>
        <taxon>Actinomycetota</taxon>
        <taxon>Actinomycetes</taxon>
        <taxon>Propionibacteriales</taxon>
        <taxon>Kribbellaceae</taxon>
        <taxon>Kribbella</taxon>
    </lineage>
</organism>
<feature type="transmembrane region" description="Helical" evidence="2">
    <location>
        <begin position="6"/>
        <end position="22"/>
    </location>
</feature>
<name>A0A4R7ZKJ3_9ACTN</name>
<dbReference type="EMBL" id="SODF01000002">
    <property type="protein sequence ID" value="TDW17875.1"/>
    <property type="molecule type" value="Genomic_DNA"/>
</dbReference>
<keyword evidence="2" id="KW-0812">Transmembrane</keyword>
<dbReference type="AlphaFoldDB" id="A0A4R7ZKJ3"/>
<reference evidence="3 4" key="1">
    <citation type="submission" date="2019-03" db="EMBL/GenBank/DDBJ databases">
        <title>Genomic Encyclopedia of Type Strains, Phase III (KMG-III): the genomes of soil and plant-associated and newly described type strains.</title>
        <authorList>
            <person name="Whitman W."/>
        </authorList>
    </citation>
    <scope>NUCLEOTIDE SEQUENCE [LARGE SCALE GENOMIC DNA]</scope>
    <source>
        <strain evidence="3 4">VKM Ac-2570</strain>
    </source>
</reference>
<evidence type="ECO:0000256" key="2">
    <source>
        <dbReference type="SAM" id="Phobius"/>
    </source>
</evidence>
<dbReference type="InterPro" id="IPR045919">
    <property type="entry name" value="DUF6338"/>
</dbReference>
<evidence type="ECO:0000313" key="4">
    <source>
        <dbReference type="Proteomes" id="UP000295447"/>
    </source>
</evidence>
<dbReference type="Pfam" id="PF19865">
    <property type="entry name" value="DUF6338"/>
    <property type="match status" value="1"/>
</dbReference>
<keyword evidence="2" id="KW-0472">Membrane</keyword>
<feature type="transmembrane region" description="Helical" evidence="2">
    <location>
        <begin position="43"/>
        <end position="61"/>
    </location>
</feature>
<accession>A0A4R7ZKJ3</accession>
<evidence type="ECO:0000256" key="1">
    <source>
        <dbReference type="SAM" id="MobiDB-lite"/>
    </source>
</evidence>
<feature type="transmembrane region" description="Helical" evidence="2">
    <location>
        <begin position="90"/>
        <end position="111"/>
    </location>
</feature>